<keyword evidence="4 10" id="KW-0255">Endonuclease</keyword>
<dbReference type="GO" id="GO:0017108">
    <property type="term" value="F:5'-flap endonuclease activity"/>
    <property type="evidence" value="ECO:0007669"/>
    <property type="project" value="UniProtKB-UniRule"/>
</dbReference>
<evidence type="ECO:0000256" key="9">
    <source>
        <dbReference type="ARBA" id="ARBA00023204"/>
    </source>
</evidence>
<dbReference type="InterPro" id="IPR023426">
    <property type="entry name" value="Flap_endonuc"/>
</dbReference>
<evidence type="ECO:0000256" key="7">
    <source>
        <dbReference type="ARBA" id="ARBA00022839"/>
    </source>
</evidence>
<dbReference type="GO" id="GO:0003677">
    <property type="term" value="F:DNA binding"/>
    <property type="evidence" value="ECO:0007669"/>
    <property type="project" value="UniProtKB-UniRule"/>
</dbReference>
<feature type="binding site" evidence="10">
    <location>
        <position position="178"/>
    </location>
    <ligand>
        <name>Mg(2+)</name>
        <dbReference type="ChEBI" id="CHEBI:18420"/>
        <label>2</label>
    </ligand>
</feature>
<dbReference type="SMART" id="SM00485">
    <property type="entry name" value="XPGN"/>
    <property type="match status" value="1"/>
</dbReference>
<dbReference type="EMBL" id="CP001742">
    <property type="protein sequence ID" value="ADL18811.1"/>
    <property type="molecule type" value="Genomic_DNA"/>
</dbReference>
<dbReference type="KEGG" id="asc:ASAC_0404"/>
<dbReference type="CDD" id="cd09867">
    <property type="entry name" value="PIN_FEN1"/>
    <property type="match status" value="1"/>
</dbReference>
<dbReference type="FunCoup" id="D9Q0H3">
    <property type="interactions" value="161"/>
</dbReference>
<dbReference type="PROSITE" id="PS00841">
    <property type="entry name" value="XPG_1"/>
    <property type="match status" value="1"/>
</dbReference>
<name>D9Q0H3_ACIS3</name>
<evidence type="ECO:0000256" key="5">
    <source>
        <dbReference type="ARBA" id="ARBA00022763"/>
    </source>
</evidence>
<dbReference type="SUPFAM" id="SSF88723">
    <property type="entry name" value="PIN domain-like"/>
    <property type="match status" value="1"/>
</dbReference>
<dbReference type="Gene3D" id="1.10.150.20">
    <property type="entry name" value="5' to 3' exonuclease, C-terminal subdomain"/>
    <property type="match status" value="1"/>
</dbReference>
<dbReference type="GeneID" id="9498632"/>
<dbReference type="GO" id="GO:0043137">
    <property type="term" value="P:DNA replication, removal of RNA primer"/>
    <property type="evidence" value="ECO:0007669"/>
    <property type="project" value="UniProtKB-UniRule"/>
</dbReference>
<dbReference type="GO" id="GO:0006281">
    <property type="term" value="P:DNA repair"/>
    <property type="evidence" value="ECO:0007669"/>
    <property type="project" value="UniProtKB-UniRule"/>
</dbReference>
<dbReference type="FunFam" id="3.40.50.1010:FF:000016">
    <property type="entry name" value="Flap endonuclease 1"/>
    <property type="match status" value="1"/>
</dbReference>
<keyword evidence="14" id="KW-1185">Reference proteome</keyword>
<feature type="binding site" evidence="10">
    <location>
        <position position="157"/>
    </location>
    <ligand>
        <name>Mg(2+)</name>
        <dbReference type="ChEBI" id="CHEBI:18420"/>
        <label>1</label>
    </ligand>
</feature>
<reference evidence="13 14" key="1">
    <citation type="journal article" date="2010" name="Appl. Environ. Microbiol.">
        <title>The genome sequence of the crenarchaeon Acidilobus saccharovorans supports a new order, Acidilobales, and suggests an important ecological role in terrestrial acidic hot springs.</title>
        <authorList>
            <person name="Mardanov A.V."/>
            <person name="Svetlitchnyi V.A."/>
            <person name="Beletsky A.V."/>
            <person name="Prokofeva M.I."/>
            <person name="Bonch-Osmolovskaya E.A."/>
            <person name="Ravin N.V."/>
            <person name="Skryabin K.G."/>
        </authorList>
    </citation>
    <scope>NUCLEOTIDE SEQUENCE [LARGE SCALE GENOMIC DNA]</scope>
    <source>
        <strain evidence="14">DSM 16705 / JCM 18335 / VKM B-2471 / 345-15</strain>
    </source>
</reference>
<dbReference type="PRINTS" id="PR00853">
    <property type="entry name" value="XPGRADSUPER"/>
</dbReference>
<keyword evidence="2 10" id="KW-0540">Nuclease</keyword>
<dbReference type="SUPFAM" id="SSF47807">
    <property type="entry name" value="5' to 3' exonuclease, C-terminal subdomain"/>
    <property type="match status" value="1"/>
</dbReference>
<feature type="binding site" evidence="10">
    <location>
        <position position="239"/>
    </location>
    <ligand>
        <name>Mg(2+)</name>
        <dbReference type="ChEBI" id="CHEBI:18420"/>
        <label>2</label>
    </ligand>
</feature>
<evidence type="ECO:0000256" key="4">
    <source>
        <dbReference type="ARBA" id="ARBA00022759"/>
    </source>
</evidence>
<evidence type="ECO:0000259" key="12">
    <source>
        <dbReference type="SMART" id="SM00485"/>
    </source>
</evidence>
<evidence type="ECO:0000256" key="1">
    <source>
        <dbReference type="ARBA" id="ARBA00022705"/>
    </source>
</evidence>
<evidence type="ECO:0000313" key="14">
    <source>
        <dbReference type="Proteomes" id="UP000000346"/>
    </source>
</evidence>
<protein>
    <recommendedName>
        <fullName evidence="10">Flap endonuclease 1</fullName>
        <shortName evidence="10">FEN-1</shortName>
        <ecNumber evidence="10">3.1.-.-</ecNumber>
    </recommendedName>
    <alternativeName>
        <fullName evidence="10">Flap structure-specific endonuclease 1</fullName>
    </alternativeName>
</protein>
<dbReference type="PANTHER" id="PTHR11081">
    <property type="entry name" value="FLAP ENDONUCLEASE FAMILY MEMBER"/>
    <property type="match status" value="1"/>
</dbReference>
<keyword evidence="3 10" id="KW-0479">Metal-binding</keyword>
<sequence length="350" mass="39252">MGVNIRDIIPDQARREVDLKALKGYVIALDGYNMLYQFLSAIRQPDGTPLKDSQGRVTSHLSGLFYRTINLVEEGLKPVYVFDGKPPEMKRKEIEERVARKKEAAEKYAKAKESGSIEEARKYAQATSELSSDMVSEAKRLLDYMGIPWVQAPADGEAQAAHLAQKGDAWAAGSQDYDSLLFGAPRLVRNLAITGKRKLPNKDEYVEVKPEIIDLNAMLKALGITREQLILLGILVGTDFDPDGIKGYGPKTALNFVKGVKDVTKALESIKSQLPGDVDPFKIFDYFAKPPVSSDYRILFKEPDVEKIKELLVREHDFSEDRVVKAAERLAKAFKENLRGKQSRLDMWFG</sequence>
<dbReference type="InterPro" id="IPR029060">
    <property type="entry name" value="PIN-like_dom_sf"/>
</dbReference>
<dbReference type="OrthoDB" id="9593at2157"/>
<dbReference type="InterPro" id="IPR019973">
    <property type="entry name" value="Flap_endonuc_arc"/>
</dbReference>
<keyword evidence="6 10" id="KW-0378">Hydrolase</keyword>
<dbReference type="Pfam" id="PF00752">
    <property type="entry name" value="XPG_N"/>
    <property type="match status" value="1"/>
</dbReference>
<dbReference type="InterPro" id="IPR036279">
    <property type="entry name" value="5-3_exonuclease_C_sf"/>
</dbReference>
<dbReference type="eggNOG" id="arCOG04050">
    <property type="taxonomic scope" value="Archaea"/>
</dbReference>
<evidence type="ECO:0000256" key="10">
    <source>
        <dbReference type="HAMAP-Rule" id="MF_00614"/>
    </source>
</evidence>
<comment type="cofactor">
    <cofactor evidence="10">
        <name>Mg(2+)</name>
        <dbReference type="ChEBI" id="CHEBI:18420"/>
    </cofactor>
    <text evidence="10">Binds 2 magnesium ions per subunit. They probably participate in the reaction catalyzed by the enzyme. May bind an additional third magnesium ion after substrate binding.</text>
</comment>
<dbReference type="STRING" id="666510.ASAC_0404"/>
<keyword evidence="5 10" id="KW-0227">DNA damage</keyword>
<dbReference type="Pfam" id="PF00867">
    <property type="entry name" value="XPG_I"/>
    <property type="match status" value="1"/>
</dbReference>
<comment type="caution">
    <text evidence="10">Lacks conserved residue(s) required for the propagation of feature annotation.</text>
</comment>
<dbReference type="PANTHER" id="PTHR11081:SF9">
    <property type="entry name" value="FLAP ENDONUCLEASE 1"/>
    <property type="match status" value="1"/>
</dbReference>
<dbReference type="Proteomes" id="UP000000346">
    <property type="component" value="Chromosome"/>
</dbReference>
<dbReference type="GO" id="GO:0008409">
    <property type="term" value="F:5'-3' exonuclease activity"/>
    <property type="evidence" value="ECO:0007669"/>
    <property type="project" value="UniProtKB-UniRule"/>
</dbReference>
<comment type="subunit">
    <text evidence="10">Interacts with PCNA. PCNA stimulates the nuclease activity without altering cleavage specificity.</text>
</comment>
<feature type="region of interest" description="Interaction with PCNA" evidence="10">
    <location>
        <begin position="341"/>
        <end position="349"/>
    </location>
</feature>
<gene>
    <name evidence="10" type="primary">fen</name>
    <name evidence="13" type="ordered locus">ASAC_0404</name>
</gene>
<comment type="similarity">
    <text evidence="10">Belongs to the XPG/RAD2 endonuclease family. FEN1 subfamily.</text>
</comment>
<dbReference type="RefSeq" id="WP_013266323.1">
    <property type="nucleotide sequence ID" value="NC_014374.1"/>
</dbReference>
<feature type="domain" description="XPG-I" evidence="11">
    <location>
        <begin position="143"/>
        <end position="224"/>
    </location>
</feature>
<dbReference type="EC" id="3.1.-.-" evidence="10"/>
<evidence type="ECO:0000256" key="2">
    <source>
        <dbReference type="ARBA" id="ARBA00022722"/>
    </source>
</evidence>
<dbReference type="InterPro" id="IPR019974">
    <property type="entry name" value="XPG_CS"/>
</dbReference>
<comment type="function">
    <text evidence="10">Structure-specific nuclease with 5'-flap endonuclease and 5'-3' exonuclease activities involved in DNA replication and repair. During DNA replication, cleaves the 5'-overhanging flap structure that is generated by displacement synthesis when DNA polymerase encounters the 5'-end of a downstream Okazaki fragment. Binds the unpaired 3'-DNA end and kinks the DNA to facilitate 5' cleavage specificity. Cleaves one nucleotide into the double-stranded DNA from the junction in flap DNA, leaving a nick for ligation. Also involved in the base excision repair (BER) pathway. Acts as a genome stabilization factor that prevents flaps from equilibrating into structurs that lead to duplications and deletions. Also possesses 5'-3' exonuclease activity on nicked or gapped double-stranded DNA.</text>
</comment>
<dbReference type="AlphaFoldDB" id="D9Q0H3"/>
<evidence type="ECO:0000256" key="6">
    <source>
        <dbReference type="ARBA" id="ARBA00022801"/>
    </source>
</evidence>
<feature type="binding site" evidence="10">
    <location>
        <position position="83"/>
    </location>
    <ligand>
        <name>Mg(2+)</name>
        <dbReference type="ChEBI" id="CHEBI:18420"/>
        <label>1</label>
    </ligand>
</feature>
<dbReference type="HOGENOM" id="CLU_032444_0_0_2"/>
<dbReference type="InterPro" id="IPR006085">
    <property type="entry name" value="XPG_DNA_repair_N"/>
</dbReference>
<feature type="binding site" evidence="10">
    <location>
        <position position="176"/>
    </location>
    <ligand>
        <name>Mg(2+)</name>
        <dbReference type="ChEBI" id="CHEBI:18420"/>
        <label>2</label>
    </ligand>
</feature>
<dbReference type="HAMAP" id="MF_00614">
    <property type="entry name" value="Fen"/>
    <property type="match status" value="1"/>
</dbReference>
<proteinExistence type="inferred from homology"/>
<keyword evidence="7 10" id="KW-0269">Exonuclease</keyword>
<accession>D9Q0H3</accession>
<keyword evidence="8 10" id="KW-0460">Magnesium</keyword>
<dbReference type="InterPro" id="IPR006084">
    <property type="entry name" value="XPG/Rad2"/>
</dbReference>
<evidence type="ECO:0000256" key="8">
    <source>
        <dbReference type="ARBA" id="ARBA00022842"/>
    </source>
</evidence>
<dbReference type="GO" id="GO:0000287">
    <property type="term" value="F:magnesium ion binding"/>
    <property type="evidence" value="ECO:0007669"/>
    <property type="project" value="UniProtKB-UniRule"/>
</dbReference>
<dbReference type="NCBIfam" id="TIGR03674">
    <property type="entry name" value="fen_arch"/>
    <property type="match status" value="1"/>
</dbReference>
<evidence type="ECO:0000313" key="13">
    <source>
        <dbReference type="EMBL" id="ADL18811.1"/>
    </source>
</evidence>
<feature type="binding site" evidence="10">
    <location>
        <position position="30"/>
    </location>
    <ligand>
        <name>Mg(2+)</name>
        <dbReference type="ChEBI" id="CHEBI:18420"/>
        <label>1</label>
    </ligand>
</feature>
<dbReference type="InParanoid" id="D9Q0H3"/>
<keyword evidence="9 10" id="KW-0234">DNA repair</keyword>
<dbReference type="Gene3D" id="3.40.50.1010">
    <property type="entry name" value="5'-nuclease"/>
    <property type="match status" value="1"/>
</dbReference>
<feature type="domain" description="XPG N-terminal" evidence="12">
    <location>
        <begin position="1"/>
        <end position="104"/>
    </location>
</feature>
<keyword evidence="1 10" id="KW-0235">DNA replication</keyword>
<dbReference type="InterPro" id="IPR006086">
    <property type="entry name" value="XPG-I_dom"/>
</dbReference>
<dbReference type="SMART" id="SM00484">
    <property type="entry name" value="XPGI"/>
    <property type="match status" value="1"/>
</dbReference>
<evidence type="ECO:0000256" key="3">
    <source>
        <dbReference type="ARBA" id="ARBA00022723"/>
    </source>
</evidence>
<evidence type="ECO:0000259" key="11">
    <source>
        <dbReference type="SMART" id="SM00484"/>
    </source>
</evidence>
<organism evidence="13 14">
    <name type="scientific">Acidilobus saccharovorans (strain DSM 16705 / JCM 18335 / VKM B-2471 / 345-15)</name>
    <dbReference type="NCBI Taxonomy" id="666510"/>
    <lineage>
        <taxon>Archaea</taxon>
        <taxon>Thermoproteota</taxon>
        <taxon>Thermoprotei</taxon>
        <taxon>Acidilobales</taxon>
        <taxon>Acidilobaceae</taxon>
        <taxon>Acidilobus</taxon>
    </lineage>
</organism>